<reference evidence="2" key="1">
    <citation type="journal article" date="2020" name="Stud. Mycol.">
        <title>101 Dothideomycetes genomes: a test case for predicting lifestyles and emergence of pathogens.</title>
        <authorList>
            <person name="Haridas S."/>
            <person name="Albert R."/>
            <person name="Binder M."/>
            <person name="Bloem J."/>
            <person name="Labutti K."/>
            <person name="Salamov A."/>
            <person name="Andreopoulos B."/>
            <person name="Baker S."/>
            <person name="Barry K."/>
            <person name="Bills G."/>
            <person name="Bluhm B."/>
            <person name="Cannon C."/>
            <person name="Castanera R."/>
            <person name="Culley D."/>
            <person name="Daum C."/>
            <person name="Ezra D."/>
            <person name="Gonzalez J."/>
            <person name="Henrissat B."/>
            <person name="Kuo A."/>
            <person name="Liang C."/>
            <person name="Lipzen A."/>
            <person name="Lutzoni F."/>
            <person name="Magnuson J."/>
            <person name="Mondo S."/>
            <person name="Nolan M."/>
            <person name="Ohm R."/>
            <person name="Pangilinan J."/>
            <person name="Park H.-J."/>
            <person name="Ramirez L."/>
            <person name="Alfaro M."/>
            <person name="Sun H."/>
            <person name="Tritt A."/>
            <person name="Yoshinaga Y."/>
            <person name="Zwiers L.-H."/>
            <person name="Turgeon B."/>
            <person name="Goodwin S."/>
            <person name="Spatafora J."/>
            <person name="Crous P."/>
            <person name="Grigoriev I."/>
        </authorList>
    </citation>
    <scope>NUCLEOTIDE SEQUENCE</scope>
    <source>
        <strain evidence="2">CBS 690.94</strain>
    </source>
</reference>
<evidence type="ECO:0000313" key="3">
    <source>
        <dbReference type="Proteomes" id="UP000799764"/>
    </source>
</evidence>
<feature type="compositionally biased region" description="Acidic residues" evidence="1">
    <location>
        <begin position="120"/>
        <end position="141"/>
    </location>
</feature>
<proteinExistence type="predicted"/>
<dbReference type="Proteomes" id="UP000799764">
    <property type="component" value="Unassembled WGS sequence"/>
</dbReference>
<keyword evidence="3" id="KW-1185">Reference proteome</keyword>
<dbReference type="AlphaFoldDB" id="A0A9P4PB70"/>
<organism evidence="2 3">
    <name type="scientific">Karstenula rhodostoma CBS 690.94</name>
    <dbReference type="NCBI Taxonomy" id="1392251"/>
    <lineage>
        <taxon>Eukaryota</taxon>
        <taxon>Fungi</taxon>
        <taxon>Dikarya</taxon>
        <taxon>Ascomycota</taxon>
        <taxon>Pezizomycotina</taxon>
        <taxon>Dothideomycetes</taxon>
        <taxon>Pleosporomycetidae</taxon>
        <taxon>Pleosporales</taxon>
        <taxon>Massarineae</taxon>
        <taxon>Didymosphaeriaceae</taxon>
        <taxon>Karstenula</taxon>
    </lineage>
</organism>
<accession>A0A9P4PB70</accession>
<name>A0A9P4PB70_9PLEO</name>
<dbReference type="OrthoDB" id="10484100at2759"/>
<evidence type="ECO:0000313" key="2">
    <source>
        <dbReference type="EMBL" id="KAF2439904.1"/>
    </source>
</evidence>
<sequence>MSSIQLPAQFEVAILDPQPPTAADNTCFGTTSEGGSCEQQLDPGAIERVNNLVASLQNIDPMKLVSEHLTLGPQGGVKDCFCSAHKEQSRSVVLAWLRQIRAVGKARNKAGVERWLEGVDAADGEGPAPEDEVEEGGESEAGEGGLSEGEEREGEREGA</sequence>
<comment type="caution">
    <text evidence="2">The sequence shown here is derived from an EMBL/GenBank/DDBJ whole genome shotgun (WGS) entry which is preliminary data.</text>
</comment>
<gene>
    <name evidence="2" type="ORF">P171DRAFT_489690</name>
</gene>
<protein>
    <submittedName>
        <fullName evidence="2">Uncharacterized protein</fullName>
    </submittedName>
</protein>
<evidence type="ECO:0000256" key="1">
    <source>
        <dbReference type="SAM" id="MobiDB-lite"/>
    </source>
</evidence>
<feature type="region of interest" description="Disordered" evidence="1">
    <location>
        <begin position="117"/>
        <end position="159"/>
    </location>
</feature>
<dbReference type="EMBL" id="MU001508">
    <property type="protein sequence ID" value="KAF2439904.1"/>
    <property type="molecule type" value="Genomic_DNA"/>
</dbReference>